<dbReference type="Gene3D" id="3.90.75.20">
    <property type="match status" value="2"/>
</dbReference>
<evidence type="ECO:0000259" key="1">
    <source>
        <dbReference type="SMART" id="SM00507"/>
    </source>
</evidence>
<reference evidence="2" key="1">
    <citation type="journal article" date="2019" name="MBio">
        <title>Virus Genomes from Deep Sea Sediments Expand the Ocean Megavirome and Support Independent Origins of Viral Gigantism.</title>
        <authorList>
            <person name="Backstrom D."/>
            <person name="Yutin N."/>
            <person name="Jorgensen S.L."/>
            <person name="Dharamshi J."/>
            <person name="Homa F."/>
            <person name="Zaremba-Niedwiedzka K."/>
            <person name="Spang A."/>
            <person name="Wolf Y.I."/>
            <person name="Koonin E.V."/>
            <person name="Ettema T.J."/>
        </authorList>
    </citation>
    <scope>NUCLEOTIDE SEQUENCE</scope>
</reference>
<dbReference type="SMART" id="SM00507">
    <property type="entry name" value="HNHc"/>
    <property type="match status" value="2"/>
</dbReference>
<dbReference type="InterPro" id="IPR003615">
    <property type="entry name" value="HNH_nuc"/>
</dbReference>
<proteinExistence type="predicted"/>
<dbReference type="Pfam" id="PF13392">
    <property type="entry name" value="HNH_3"/>
    <property type="match status" value="1"/>
</dbReference>
<feature type="domain" description="HNH nuclease" evidence="1">
    <location>
        <begin position="294"/>
        <end position="343"/>
    </location>
</feature>
<dbReference type="SUPFAM" id="SSF64496">
    <property type="entry name" value="DNA-binding domain of intron-encoded endonucleases"/>
    <property type="match status" value="1"/>
</dbReference>
<protein>
    <submittedName>
        <fullName evidence="2">HNH endonuclease</fullName>
    </submittedName>
</protein>
<dbReference type="SUPFAM" id="SSF54060">
    <property type="entry name" value="His-Me finger endonucleases"/>
    <property type="match status" value="2"/>
</dbReference>
<feature type="domain" description="HNH nuclease" evidence="1">
    <location>
        <begin position="461"/>
        <end position="509"/>
    </location>
</feature>
<organism evidence="2">
    <name type="scientific">Pithovirus LCPAC401</name>
    <dbReference type="NCBI Taxonomy" id="2506595"/>
    <lineage>
        <taxon>Viruses</taxon>
        <taxon>Pithoviruses</taxon>
    </lineage>
</organism>
<keyword evidence="2" id="KW-0255">Endonuclease</keyword>
<dbReference type="GO" id="GO:0004519">
    <property type="term" value="F:endonuclease activity"/>
    <property type="evidence" value="ECO:0007669"/>
    <property type="project" value="UniProtKB-KW"/>
</dbReference>
<dbReference type="InterPro" id="IPR010896">
    <property type="entry name" value="NUMOD1"/>
</dbReference>
<sequence length="703" mass="80454">MMASVEEWKCLDHMGLPMYSISTGGRVKNDGTKHILKGRKMDGIRYHRLKKIDGTYIKTTSEELMKIFDTSSEILSDEHDKTQWRFLDIIDLPNYSLSTDGKLKNVVNDTILKGRKKQGGLFFLLKKLDGEVINTTIDKLMKLFDTPKDNKVKLEGEQWKSLNSIGLSKYAVSTYNHVRNDDSKRLLKGRKGGSYFRLLNDDGTHIKITIEELIKVFDESNIVEDEVKSEEVEEEEEEIKSEDEPIETWKSLDFLSFSKYEVSDQQHVRNVQTRDNLAGSMRCGRKKYFLTNDRGKQVRKARYNLMKYAFDGIEEDKTVDHINRIPDDDRLSNLRYATKSEQAFNRRTPTRRKKVIQQFKDGIKTRTFVNCEEAVKSVNGNRFSILNACYKEIKYKGYEWCYVENIDLPDEIWKDGTERFPEISSFLVSNLGRIRRKSGTTIGCKYDSGHLYVYLLHIDGSSRHKQVNRLICGVFSDGRIDDLQVNHIDGNKENNKFSNLEYATGPDNIKHALDTGLMNTRIPVCQYSMSNEFITEFISMKKAYDETGVHASNIASACKGKIVISAGGYIWKYTDSAKAKKPIARSRSSPVNQIDEHGNIIATFSSISKAASTLTISATGISHVCHGHQQTSGGCYFRFVNREDENRSKLVSKPLHQLTLDGKFIDKFPSVSVAALKLNMDEGGISRACRLSRVYKNFRFKYI</sequence>
<keyword evidence="2" id="KW-0378">Hydrolase</keyword>
<dbReference type="Pfam" id="PF07453">
    <property type="entry name" value="NUMOD1"/>
    <property type="match status" value="2"/>
</dbReference>
<gene>
    <name evidence="2" type="ORF">LCPAC401_01460</name>
</gene>
<dbReference type="Gene3D" id="1.10.10.10">
    <property type="entry name" value="Winged helix-like DNA-binding domain superfamily/Winged helix DNA-binding domain"/>
    <property type="match status" value="4"/>
</dbReference>
<keyword evidence="2" id="KW-0540">Nuclease</keyword>
<dbReference type="InterPro" id="IPR003647">
    <property type="entry name" value="Intron_nuc_1_rpt"/>
</dbReference>
<dbReference type="EMBL" id="MK500578">
    <property type="protein sequence ID" value="QBK92508.1"/>
    <property type="molecule type" value="Genomic_DNA"/>
</dbReference>
<name>A0A481Z9F4_9VIRU</name>
<dbReference type="SMART" id="SM00497">
    <property type="entry name" value="IENR1"/>
    <property type="match status" value="4"/>
</dbReference>
<accession>A0A481Z9F4</accession>
<dbReference type="InterPro" id="IPR036388">
    <property type="entry name" value="WH-like_DNA-bd_sf"/>
</dbReference>
<dbReference type="InterPro" id="IPR044925">
    <property type="entry name" value="His-Me_finger_sf"/>
</dbReference>
<evidence type="ECO:0000313" key="2">
    <source>
        <dbReference type="EMBL" id="QBK92508.1"/>
    </source>
</evidence>